<dbReference type="Pfam" id="PF14541">
    <property type="entry name" value="TAXi_C"/>
    <property type="match status" value="1"/>
</dbReference>
<sequence>MAAWASLLSSALLWLTLLSFGGKANGESTFGAVRITSLVPSLGCSPSKAPGHSSLPVVQRNGPCAAKSVSKPNHLQSLAQDSLRVASLQEIVSGVSRGNDTVLLGSQISIPARSGLYLGTGNYVITVGFGTPTKSQTVIFDTGSNVNWIQCKPCLVSCYSQQEPLFDPLLSSTYRNVTCAASACLELTSRGCSGTTCLYGVTYGDGSSTVGFLAIDTFTLTSTKVFSNFIFGCGQNNRGLFRGAAGLIGLGRSPYSLNSQTASSLGNIFSYCLPSTSSSTGYLNIGNPLRTTVAYTPMITDSRAPTLYFIDLVGITVGGTRLELSPTVFQSVGTIIDSGTVITRLPPAAYSALRTAFRAAMTQYPLAPAASILDTCYDFRNSATLTYPVIKLLYTNLEVTLPATGVFYVISSAQVCLAFAGNSDSSQIGIIGNVQQRTFEVTHDNIANRIGFSAGACS</sequence>
<gene>
    <name evidence="10" type="ORF">SI8410_14018571</name>
</gene>
<keyword evidence="6" id="KW-1015">Disulfide bond</keyword>
<dbReference type="EMBL" id="LR746277">
    <property type="protein sequence ID" value="CAA7407893.1"/>
    <property type="molecule type" value="Genomic_DNA"/>
</dbReference>
<dbReference type="InterPro" id="IPR021109">
    <property type="entry name" value="Peptidase_aspartic_dom_sf"/>
</dbReference>
<dbReference type="InterPro" id="IPR033873">
    <property type="entry name" value="CND41-like"/>
</dbReference>
<dbReference type="CDD" id="cd05472">
    <property type="entry name" value="cnd41_like"/>
    <property type="match status" value="1"/>
</dbReference>
<feature type="chain" id="PRO_5029771310" description="Peptidase A1 domain-containing protein" evidence="8">
    <location>
        <begin position="27"/>
        <end position="458"/>
    </location>
</feature>
<dbReference type="InterPro" id="IPR033121">
    <property type="entry name" value="PEPTIDASE_A1"/>
</dbReference>
<keyword evidence="5" id="KW-0378">Hydrolase</keyword>
<comment type="similarity">
    <text evidence="1">Belongs to the peptidase A1 family.</text>
</comment>
<evidence type="ECO:0000259" key="9">
    <source>
        <dbReference type="PROSITE" id="PS51767"/>
    </source>
</evidence>
<evidence type="ECO:0000256" key="3">
    <source>
        <dbReference type="ARBA" id="ARBA00022729"/>
    </source>
</evidence>
<evidence type="ECO:0000256" key="4">
    <source>
        <dbReference type="ARBA" id="ARBA00022750"/>
    </source>
</evidence>
<keyword evidence="2" id="KW-0645">Protease</keyword>
<feature type="active site" evidence="7">
    <location>
        <position position="141"/>
    </location>
</feature>
<evidence type="ECO:0000256" key="2">
    <source>
        <dbReference type="ARBA" id="ARBA00022670"/>
    </source>
</evidence>
<evidence type="ECO:0000256" key="1">
    <source>
        <dbReference type="ARBA" id="ARBA00007447"/>
    </source>
</evidence>
<proteinExistence type="inferred from homology"/>
<evidence type="ECO:0000256" key="6">
    <source>
        <dbReference type="ARBA" id="ARBA00023157"/>
    </source>
</evidence>
<evidence type="ECO:0000256" key="5">
    <source>
        <dbReference type="ARBA" id="ARBA00022801"/>
    </source>
</evidence>
<dbReference type="OrthoDB" id="2747330at2759"/>
<dbReference type="FunFam" id="2.40.70.10:FF:000013">
    <property type="entry name" value="Aspartyl protease AED1"/>
    <property type="match status" value="1"/>
</dbReference>
<reference evidence="10" key="1">
    <citation type="submission" date="2020-02" db="EMBL/GenBank/DDBJ databases">
        <authorList>
            <person name="Scholz U."/>
            <person name="Mascher M."/>
            <person name="Fiebig A."/>
        </authorList>
    </citation>
    <scope>NUCLEOTIDE SEQUENCE</scope>
</reference>
<dbReference type="InterPro" id="IPR032861">
    <property type="entry name" value="TAXi_N"/>
</dbReference>
<keyword evidence="11" id="KW-1185">Reference proteome</keyword>
<keyword evidence="3 8" id="KW-0732">Signal</keyword>
<evidence type="ECO:0000313" key="11">
    <source>
        <dbReference type="Proteomes" id="UP000663760"/>
    </source>
</evidence>
<evidence type="ECO:0000256" key="8">
    <source>
        <dbReference type="SAM" id="SignalP"/>
    </source>
</evidence>
<name>A0A7I8LD05_SPIIN</name>
<dbReference type="PANTHER" id="PTHR13683:SF750">
    <property type="entry name" value="ASPARTYL PROTEASE AED1"/>
    <property type="match status" value="1"/>
</dbReference>
<evidence type="ECO:0000313" key="10">
    <source>
        <dbReference type="EMBL" id="CAA7407893.1"/>
    </source>
</evidence>
<dbReference type="GO" id="GO:0006508">
    <property type="term" value="P:proteolysis"/>
    <property type="evidence" value="ECO:0007669"/>
    <property type="project" value="UniProtKB-KW"/>
</dbReference>
<accession>A0A7I8LD05</accession>
<dbReference type="FunFam" id="2.40.70.10:FF:000021">
    <property type="entry name" value="Aspartyl protease AED1"/>
    <property type="match status" value="1"/>
</dbReference>
<dbReference type="SUPFAM" id="SSF50630">
    <property type="entry name" value="Acid proteases"/>
    <property type="match status" value="1"/>
</dbReference>
<dbReference type="InterPro" id="IPR032799">
    <property type="entry name" value="TAXi_C"/>
</dbReference>
<dbReference type="InterPro" id="IPR001461">
    <property type="entry name" value="Aspartic_peptidase_A1"/>
</dbReference>
<feature type="domain" description="Peptidase A1" evidence="9">
    <location>
        <begin position="123"/>
        <end position="453"/>
    </location>
</feature>
<protein>
    <recommendedName>
        <fullName evidence="9">Peptidase A1 domain-containing protein</fullName>
    </recommendedName>
</protein>
<dbReference type="GO" id="GO:0004190">
    <property type="term" value="F:aspartic-type endopeptidase activity"/>
    <property type="evidence" value="ECO:0007669"/>
    <property type="project" value="UniProtKB-KW"/>
</dbReference>
<dbReference type="PANTHER" id="PTHR13683">
    <property type="entry name" value="ASPARTYL PROTEASES"/>
    <property type="match status" value="1"/>
</dbReference>
<feature type="signal peptide" evidence="8">
    <location>
        <begin position="1"/>
        <end position="26"/>
    </location>
</feature>
<dbReference type="AlphaFoldDB" id="A0A7I8LD05"/>
<keyword evidence="4" id="KW-0064">Aspartyl protease</keyword>
<dbReference type="Proteomes" id="UP000663760">
    <property type="component" value="Chromosome 14"/>
</dbReference>
<dbReference type="Pfam" id="PF14543">
    <property type="entry name" value="TAXi_N"/>
    <property type="match status" value="1"/>
</dbReference>
<dbReference type="PRINTS" id="PR00792">
    <property type="entry name" value="PEPSIN"/>
</dbReference>
<dbReference type="Gene3D" id="2.40.70.10">
    <property type="entry name" value="Acid Proteases"/>
    <property type="match status" value="2"/>
</dbReference>
<organism evidence="10 11">
    <name type="scientific">Spirodela intermedia</name>
    <name type="common">Intermediate duckweed</name>
    <dbReference type="NCBI Taxonomy" id="51605"/>
    <lineage>
        <taxon>Eukaryota</taxon>
        <taxon>Viridiplantae</taxon>
        <taxon>Streptophyta</taxon>
        <taxon>Embryophyta</taxon>
        <taxon>Tracheophyta</taxon>
        <taxon>Spermatophyta</taxon>
        <taxon>Magnoliopsida</taxon>
        <taxon>Liliopsida</taxon>
        <taxon>Araceae</taxon>
        <taxon>Lemnoideae</taxon>
        <taxon>Spirodela</taxon>
    </lineage>
</organism>
<feature type="active site" evidence="7">
    <location>
        <position position="337"/>
    </location>
</feature>
<evidence type="ECO:0000256" key="7">
    <source>
        <dbReference type="PIRSR" id="PIRSR601461-1"/>
    </source>
</evidence>
<dbReference type="PROSITE" id="PS51767">
    <property type="entry name" value="PEPTIDASE_A1"/>
    <property type="match status" value="1"/>
</dbReference>